<dbReference type="InterPro" id="IPR009057">
    <property type="entry name" value="Homeodomain-like_sf"/>
</dbReference>
<dbReference type="GO" id="GO:0000976">
    <property type="term" value="F:transcription cis-regulatory region binding"/>
    <property type="evidence" value="ECO:0007669"/>
    <property type="project" value="TreeGrafter"/>
</dbReference>
<evidence type="ECO:0000256" key="3">
    <source>
        <dbReference type="ARBA" id="ARBA00023125"/>
    </source>
</evidence>
<feature type="domain" description="HTH tetR-type" evidence="6">
    <location>
        <begin position="17"/>
        <end position="77"/>
    </location>
</feature>
<keyword evidence="3 5" id="KW-0238">DNA-binding</keyword>
<evidence type="ECO:0000313" key="7">
    <source>
        <dbReference type="EMBL" id="NKX55153.1"/>
    </source>
</evidence>
<keyword evidence="8" id="KW-1185">Reference proteome</keyword>
<dbReference type="InterPro" id="IPR001647">
    <property type="entry name" value="HTH_TetR"/>
</dbReference>
<keyword evidence="2" id="KW-0805">Transcription regulation</keyword>
<dbReference type="EMBL" id="JAAZSQ010000010">
    <property type="protein sequence ID" value="NKX55153.1"/>
    <property type="molecule type" value="Genomic_DNA"/>
</dbReference>
<dbReference type="GO" id="GO:0045892">
    <property type="term" value="P:negative regulation of DNA-templated transcription"/>
    <property type="evidence" value="ECO:0007669"/>
    <property type="project" value="InterPro"/>
</dbReference>
<comment type="caution">
    <text evidence="7">The sequence shown here is derived from an EMBL/GenBank/DDBJ whole genome shotgun (WGS) entry which is preliminary data.</text>
</comment>
<dbReference type="RefSeq" id="WP_168486498.1">
    <property type="nucleotide sequence ID" value="NZ_JAAZSQ010000010.1"/>
</dbReference>
<dbReference type="Pfam" id="PF02909">
    <property type="entry name" value="TetR_C_1"/>
    <property type="match status" value="1"/>
</dbReference>
<evidence type="ECO:0000256" key="4">
    <source>
        <dbReference type="ARBA" id="ARBA00023163"/>
    </source>
</evidence>
<evidence type="ECO:0000256" key="1">
    <source>
        <dbReference type="ARBA" id="ARBA00022491"/>
    </source>
</evidence>
<dbReference type="Gene3D" id="1.10.10.60">
    <property type="entry name" value="Homeodomain-like"/>
    <property type="match status" value="1"/>
</dbReference>
<name>A0A7X6HDK0_9MICC</name>
<evidence type="ECO:0000313" key="8">
    <source>
        <dbReference type="Proteomes" id="UP000544090"/>
    </source>
</evidence>
<keyword evidence="4" id="KW-0804">Transcription</keyword>
<organism evidence="7 8">
    <name type="scientific">Arthrobacter mobilis</name>
    <dbReference type="NCBI Taxonomy" id="2724944"/>
    <lineage>
        <taxon>Bacteria</taxon>
        <taxon>Bacillati</taxon>
        <taxon>Actinomycetota</taxon>
        <taxon>Actinomycetes</taxon>
        <taxon>Micrococcales</taxon>
        <taxon>Micrococcaceae</taxon>
        <taxon>Arthrobacter</taxon>
    </lineage>
</organism>
<dbReference type="Gene3D" id="1.10.357.10">
    <property type="entry name" value="Tetracycline Repressor, domain 2"/>
    <property type="match status" value="1"/>
</dbReference>
<evidence type="ECO:0000256" key="2">
    <source>
        <dbReference type="ARBA" id="ARBA00023015"/>
    </source>
</evidence>
<dbReference type="InterPro" id="IPR050109">
    <property type="entry name" value="HTH-type_TetR-like_transc_reg"/>
</dbReference>
<reference evidence="7 8" key="1">
    <citation type="submission" date="2020-04" db="EMBL/GenBank/DDBJ databases">
        <title>Arthrobacter sp. nov.</title>
        <authorList>
            <person name="Liu S."/>
        </authorList>
    </citation>
    <scope>NUCLEOTIDE SEQUENCE [LARGE SCALE GENOMIC DNA]</scope>
    <source>
        <strain evidence="7 8">E918</strain>
    </source>
</reference>
<dbReference type="GO" id="GO:0003700">
    <property type="term" value="F:DNA-binding transcription factor activity"/>
    <property type="evidence" value="ECO:0007669"/>
    <property type="project" value="TreeGrafter"/>
</dbReference>
<dbReference type="SUPFAM" id="SSF48498">
    <property type="entry name" value="Tetracyclin repressor-like, C-terminal domain"/>
    <property type="match status" value="1"/>
</dbReference>
<keyword evidence="1" id="KW-0678">Repressor</keyword>
<dbReference type="Pfam" id="PF00440">
    <property type="entry name" value="TetR_N"/>
    <property type="match status" value="1"/>
</dbReference>
<protein>
    <submittedName>
        <fullName evidence="7">TetR family transcriptional regulator</fullName>
    </submittedName>
</protein>
<gene>
    <name evidence="7" type="ORF">HGG74_11480</name>
</gene>
<dbReference type="PROSITE" id="PS50977">
    <property type="entry name" value="HTH_TETR_2"/>
    <property type="match status" value="1"/>
</dbReference>
<accession>A0A7X6HDK0</accession>
<proteinExistence type="predicted"/>
<dbReference type="GO" id="GO:0046677">
    <property type="term" value="P:response to antibiotic"/>
    <property type="evidence" value="ECO:0007669"/>
    <property type="project" value="InterPro"/>
</dbReference>
<dbReference type="PANTHER" id="PTHR30055">
    <property type="entry name" value="HTH-TYPE TRANSCRIPTIONAL REGULATOR RUTR"/>
    <property type="match status" value="1"/>
</dbReference>
<evidence type="ECO:0000256" key="5">
    <source>
        <dbReference type="PROSITE-ProRule" id="PRU00335"/>
    </source>
</evidence>
<dbReference type="InterPro" id="IPR036271">
    <property type="entry name" value="Tet_transcr_reg_TetR-rel_C_sf"/>
</dbReference>
<dbReference type="SUPFAM" id="SSF46689">
    <property type="entry name" value="Homeodomain-like"/>
    <property type="match status" value="1"/>
</dbReference>
<dbReference type="InterPro" id="IPR003012">
    <property type="entry name" value="Tet_transcr_reg_TetR"/>
</dbReference>
<dbReference type="InterPro" id="IPR004111">
    <property type="entry name" value="Repressor_TetR_C"/>
</dbReference>
<dbReference type="Proteomes" id="UP000544090">
    <property type="component" value="Unassembled WGS sequence"/>
</dbReference>
<feature type="DNA-binding region" description="H-T-H motif" evidence="5">
    <location>
        <begin position="40"/>
        <end position="59"/>
    </location>
</feature>
<evidence type="ECO:0000259" key="6">
    <source>
        <dbReference type="PROSITE" id="PS50977"/>
    </source>
</evidence>
<dbReference type="AlphaFoldDB" id="A0A7X6HDK0"/>
<sequence>MAAAGKPRADGARRAHGLTREGIVDTCLRLADAEGSTALTFRRIGRELGADPTALYRHFKDKDELLLALADRLIGEALRDFAPSPSWRATLRDLMVRGRRAYLAHPQVAVLAAVRITRQESELRFVETLLATLRDAGFPREEAARAYRACADFMLAWTAFSAQLKSLGDQSAQDDRAWVESYAKVPAAEYPHAVAAVRTVVGISDNENFAFALDLLLDGLAARLP</sequence>
<dbReference type="PRINTS" id="PR00400">
    <property type="entry name" value="TETREPRESSOR"/>
</dbReference>
<dbReference type="PANTHER" id="PTHR30055:SF151">
    <property type="entry name" value="TRANSCRIPTIONAL REGULATORY PROTEIN"/>
    <property type="match status" value="1"/>
</dbReference>